<dbReference type="STRING" id="1802538.A2382_04080"/>
<dbReference type="EMBL" id="MGHY01000030">
    <property type="protein sequence ID" value="OGM78717.1"/>
    <property type="molecule type" value="Genomic_DNA"/>
</dbReference>
<feature type="transmembrane region" description="Helical" evidence="1">
    <location>
        <begin position="98"/>
        <end position="124"/>
    </location>
</feature>
<comment type="caution">
    <text evidence="2">The sequence shown here is derived from an EMBL/GenBank/DDBJ whole genome shotgun (WGS) entry which is preliminary data.</text>
</comment>
<accession>A0A1F8CQV1</accession>
<dbReference type="AlphaFoldDB" id="A0A1F8CQV1"/>
<proteinExistence type="predicted"/>
<sequence length="355" mass="39143">MDKSTLKKISWQQKWGKIQAKHVKLLVLIAALFYAIYNTFDGYLMQKQLPDTSDPYVKILTYLTLGGIYGTLLQSLLSFTPLGTVVDSNHKKDSMKELLTLGNIVTGAVAGLLAASATALYLWGNLNYDPAIMTALAGCTVFFVILIEVLFEHANFKTMLKPAGFVFAGTFLIVIVGMDKESIRLKDIVLVIVVILFARNLLSAIEEVLSKKGVLKTNATSFSVLRFFWLAVFGVLGALFYTLATDQFGEYLQTLAKAITNIKTMLYITLTMTLVFLGQGWKQYAKKSEGVSVSMVIMLFSVSVFFGLIATVIANELVTGGYKTVPMSTLSWIARIVGTLVLFQGINLATKIHYK</sequence>
<feature type="transmembrane region" description="Helical" evidence="1">
    <location>
        <begin position="223"/>
        <end position="244"/>
    </location>
</feature>
<keyword evidence="1" id="KW-0812">Transmembrane</keyword>
<feature type="transmembrane region" description="Helical" evidence="1">
    <location>
        <begin position="60"/>
        <end position="86"/>
    </location>
</feature>
<protein>
    <submittedName>
        <fullName evidence="2">Uncharacterized protein</fullName>
    </submittedName>
</protein>
<feature type="transmembrane region" description="Helical" evidence="1">
    <location>
        <begin position="158"/>
        <end position="177"/>
    </location>
</feature>
<feature type="transmembrane region" description="Helical" evidence="1">
    <location>
        <begin position="130"/>
        <end position="151"/>
    </location>
</feature>
<feature type="transmembrane region" description="Helical" evidence="1">
    <location>
        <begin position="293"/>
        <end position="312"/>
    </location>
</feature>
<gene>
    <name evidence="2" type="ORF">A2382_04080</name>
</gene>
<organism evidence="2 3">
    <name type="scientific">Candidatus Woesebacteria bacterium RIFOXYB1_FULL_38_16</name>
    <dbReference type="NCBI Taxonomy" id="1802538"/>
    <lineage>
        <taxon>Bacteria</taxon>
        <taxon>Candidatus Woeseibacteriota</taxon>
    </lineage>
</organism>
<feature type="transmembrane region" description="Helical" evidence="1">
    <location>
        <begin position="264"/>
        <end position="281"/>
    </location>
</feature>
<feature type="transmembrane region" description="Helical" evidence="1">
    <location>
        <begin position="332"/>
        <end position="350"/>
    </location>
</feature>
<feature type="transmembrane region" description="Helical" evidence="1">
    <location>
        <begin position="21"/>
        <end position="40"/>
    </location>
</feature>
<keyword evidence="1" id="KW-1133">Transmembrane helix</keyword>
<evidence type="ECO:0000313" key="3">
    <source>
        <dbReference type="Proteomes" id="UP000178999"/>
    </source>
</evidence>
<evidence type="ECO:0000256" key="1">
    <source>
        <dbReference type="SAM" id="Phobius"/>
    </source>
</evidence>
<reference evidence="2 3" key="1">
    <citation type="journal article" date="2016" name="Nat. Commun.">
        <title>Thousands of microbial genomes shed light on interconnected biogeochemical processes in an aquifer system.</title>
        <authorList>
            <person name="Anantharaman K."/>
            <person name="Brown C.T."/>
            <person name="Hug L.A."/>
            <person name="Sharon I."/>
            <person name="Castelle C.J."/>
            <person name="Probst A.J."/>
            <person name="Thomas B.C."/>
            <person name="Singh A."/>
            <person name="Wilkins M.J."/>
            <person name="Karaoz U."/>
            <person name="Brodie E.L."/>
            <person name="Williams K.H."/>
            <person name="Hubbard S.S."/>
            <person name="Banfield J.F."/>
        </authorList>
    </citation>
    <scope>NUCLEOTIDE SEQUENCE [LARGE SCALE GENOMIC DNA]</scope>
</reference>
<keyword evidence="1" id="KW-0472">Membrane</keyword>
<evidence type="ECO:0000313" key="2">
    <source>
        <dbReference type="EMBL" id="OGM78717.1"/>
    </source>
</evidence>
<feature type="transmembrane region" description="Helical" evidence="1">
    <location>
        <begin position="183"/>
        <end position="202"/>
    </location>
</feature>
<dbReference type="Proteomes" id="UP000178999">
    <property type="component" value="Unassembled WGS sequence"/>
</dbReference>
<name>A0A1F8CQV1_9BACT</name>